<dbReference type="Proteomes" id="UP000180175">
    <property type="component" value="Chromosome"/>
</dbReference>
<evidence type="ECO:0000313" key="3">
    <source>
        <dbReference type="Proteomes" id="UP000180175"/>
    </source>
</evidence>
<organism evidence="1 3">
    <name type="scientific">Anaerobacillus isosaccharinicus</name>
    <dbReference type="NCBI Taxonomy" id="1532552"/>
    <lineage>
        <taxon>Bacteria</taxon>
        <taxon>Bacillati</taxon>
        <taxon>Bacillota</taxon>
        <taxon>Bacilli</taxon>
        <taxon>Bacillales</taxon>
        <taxon>Bacillaceae</taxon>
        <taxon>Anaerobacillus</taxon>
    </lineage>
</organism>
<dbReference type="RefSeq" id="WP_071316145.1">
    <property type="nucleotide sequence ID" value="NZ_CP063356.2"/>
</dbReference>
<gene>
    <name evidence="2" type="ORF">AWH56_018860</name>
    <name evidence="1" type="ORF">AWH56_05335</name>
</gene>
<reference evidence="2 3" key="3">
    <citation type="journal article" date="2019" name="Int. J. Syst. Evol. Microbiol.">
        <title>Anaerobacillus isosaccharinicus sp. nov., an alkaliphilic bacterium which degrades isosaccharinic acid.</title>
        <authorList>
            <person name="Bassil N.M."/>
            <person name="Lloyd J.R."/>
        </authorList>
    </citation>
    <scope>NUCLEOTIDE SEQUENCE [LARGE SCALE GENOMIC DNA]</scope>
    <source>
        <strain evidence="2 3">NB2006</strain>
    </source>
</reference>
<reference evidence="2 3" key="2">
    <citation type="journal article" date="2017" name="Genome Announc.">
        <title>Draft Genome Sequences of Four Alkaliphilic Bacteria Belonging to the Anaerobacillus Genus.</title>
        <authorList>
            <person name="Bassil N.M."/>
            <person name="Lloyd J.R."/>
        </authorList>
    </citation>
    <scope>NUCLEOTIDE SEQUENCE [LARGE SCALE GENOMIC DNA]</scope>
    <source>
        <strain evidence="2 3">NB2006</strain>
    </source>
</reference>
<protein>
    <submittedName>
        <fullName evidence="1">Uncharacterized protein</fullName>
    </submittedName>
</protein>
<accession>A0A1S2MDH9</accession>
<evidence type="ECO:0000313" key="1">
    <source>
        <dbReference type="EMBL" id="OIJ22624.1"/>
    </source>
</evidence>
<name>A0A1S2MDH9_9BACI</name>
<dbReference type="OrthoDB" id="2973550at2"/>
<keyword evidence="3" id="KW-1185">Reference proteome</keyword>
<reference evidence="2" key="4">
    <citation type="submission" date="2020-10" db="EMBL/GenBank/DDBJ databases">
        <authorList>
            <person name="Bassil N.M."/>
            <person name="Lloyd J.R."/>
        </authorList>
    </citation>
    <scope>NUCLEOTIDE SEQUENCE</scope>
    <source>
        <strain evidence="2">NB2006</strain>
    </source>
</reference>
<reference evidence="1 3" key="1">
    <citation type="submission" date="2016-10" db="EMBL/GenBank/DDBJ databases">
        <title>Draft genome sequences of four alkaliphilic bacteria belonging to the Anaerobacillus genus.</title>
        <authorList>
            <person name="Bassil N.M."/>
            <person name="Lloyd J.R."/>
        </authorList>
    </citation>
    <scope>NUCLEOTIDE SEQUENCE [LARGE SCALE GENOMIC DNA]</scope>
    <source>
        <strain evidence="1 3">NB2006</strain>
    </source>
</reference>
<evidence type="ECO:0000313" key="2">
    <source>
        <dbReference type="EMBL" id="QOY34768.1"/>
    </source>
</evidence>
<dbReference type="EMBL" id="CP063356">
    <property type="protein sequence ID" value="QOY34768.1"/>
    <property type="molecule type" value="Genomic_DNA"/>
</dbReference>
<dbReference type="AlphaFoldDB" id="A0A1S2MDH9"/>
<proteinExistence type="predicted"/>
<dbReference type="KEGG" id="aia:AWH56_018860"/>
<sequence length="95" mass="11151">MKMLENDLLSKMDIIEVKKEVTSILHGLHFDSCYHIEDCIMDLHQLLVTLDNMEIPQYNLMKLNQVNLTKEAITRSLISENITLRKNDSYLNKMI</sequence>
<dbReference type="EMBL" id="LQXD01000039">
    <property type="protein sequence ID" value="OIJ22624.1"/>
    <property type="molecule type" value="Genomic_DNA"/>
</dbReference>